<protein>
    <recommendedName>
        <fullName evidence="3">ER membrane protein complex subunit 10</fullName>
    </recommendedName>
</protein>
<dbReference type="Pfam" id="PF21203">
    <property type="entry name" value="ECM10"/>
    <property type="match status" value="1"/>
</dbReference>
<keyword evidence="2" id="KW-1185">Reference proteome</keyword>
<organism evidence="1 2">
    <name type="scientific">Euplotes crassus</name>
    <dbReference type="NCBI Taxonomy" id="5936"/>
    <lineage>
        <taxon>Eukaryota</taxon>
        <taxon>Sar</taxon>
        <taxon>Alveolata</taxon>
        <taxon>Ciliophora</taxon>
        <taxon>Intramacronucleata</taxon>
        <taxon>Spirotrichea</taxon>
        <taxon>Hypotrichia</taxon>
        <taxon>Euplotida</taxon>
        <taxon>Euplotidae</taxon>
        <taxon>Moneuplotes</taxon>
    </lineage>
</organism>
<dbReference type="CDD" id="cd22209">
    <property type="entry name" value="EMC10"/>
    <property type="match status" value="1"/>
</dbReference>
<dbReference type="AlphaFoldDB" id="A0AAD1XTF0"/>
<evidence type="ECO:0000313" key="1">
    <source>
        <dbReference type="EMBL" id="CAI2378271.1"/>
    </source>
</evidence>
<dbReference type="EMBL" id="CAMPGE010019978">
    <property type="protein sequence ID" value="CAI2378271.1"/>
    <property type="molecule type" value="Genomic_DNA"/>
</dbReference>
<comment type="caution">
    <text evidence="1">The sequence shown here is derived from an EMBL/GenBank/DDBJ whole genome shotgun (WGS) entry which is preliminary data.</text>
</comment>
<dbReference type="Proteomes" id="UP001295684">
    <property type="component" value="Unassembled WGS sequence"/>
</dbReference>
<reference evidence="1" key="1">
    <citation type="submission" date="2023-07" db="EMBL/GenBank/DDBJ databases">
        <authorList>
            <consortium name="AG Swart"/>
            <person name="Singh M."/>
            <person name="Singh A."/>
            <person name="Seah K."/>
            <person name="Emmerich C."/>
        </authorList>
    </citation>
    <scope>NUCLEOTIDE SEQUENCE</scope>
    <source>
        <strain evidence="1">DP1</strain>
    </source>
</reference>
<evidence type="ECO:0000313" key="2">
    <source>
        <dbReference type="Proteomes" id="UP001295684"/>
    </source>
</evidence>
<name>A0AAD1XTF0_EUPCR</name>
<proteinExistence type="predicted"/>
<evidence type="ECO:0008006" key="3">
    <source>
        <dbReference type="Google" id="ProtNLM"/>
    </source>
</evidence>
<sequence>MLVLFQSFAIEEEDFDFDYGDDFETPTPTIDRTKGTPEKEIETKMTLLHRFLPKDSHKRQTDLSVEDNWSVRGDIFVISNEAGEVKKIDIVNVDENNLESKIQEFDRACKAGHKYQIAIKELGLITSVNSCAYEQNGLLDAFVFTLNPQGSIYSFGYQKSYTKHSKTPTNWITEGLVKKIAEGPKPQFKFEKYDMFGKQKIDETEIKKQKEQEDQPFYVKYWWVLLIGGFLFLQVLAPPQEEESGGGQAAAPARAGAK</sequence>
<gene>
    <name evidence="1" type="ORF">ECRASSUSDP1_LOCUS19666</name>
</gene>
<accession>A0AAD1XTF0</accession>